<dbReference type="InterPro" id="IPR040266">
    <property type="entry name" value="TRNP1"/>
</dbReference>
<evidence type="ECO:0000256" key="1">
    <source>
        <dbReference type="SAM" id="MobiDB-lite"/>
    </source>
</evidence>
<dbReference type="PANTHER" id="PTHR40714:SF1">
    <property type="entry name" value="TMF-REGULATED NUCLEAR PROTEIN 1"/>
    <property type="match status" value="1"/>
</dbReference>
<feature type="region of interest" description="Disordered" evidence="1">
    <location>
        <begin position="595"/>
        <end position="623"/>
    </location>
</feature>
<gene>
    <name evidence="2" type="ORF">TVY486_0705220</name>
</gene>
<feature type="compositionally biased region" description="Low complexity" evidence="1">
    <location>
        <begin position="74"/>
        <end position="91"/>
    </location>
</feature>
<feature type="compositionally biased region" description="Gly residues" evidence="1">
    <location>
        <begin position="98"/>
        <end position="108"/>
    </location>
</feature>
<feature type="region of interest" description="Disordered" evidence="1">
    <location>
        <begin position="1356"/>
        <end position="1421"/>
    </location>
</feature>
<feature type="region of interest" description="Disordered" evidence="1">
    <location>
        <begin position="70"/>
        <end position="111"/>
    </location>
</feature>
<feature type="compositionally biased region" description="Polar residues" evidence="1">
    <location>
        <begin position="1501"/>
        <end position="1526"/>
    </location>
</feature>
<sequence length="1553" mass="168352">MKSVSNAHTCAAVDGCATTSQLKLTTAEPHPNRVPGTECNKNVPIECGALFSSFFETCFLGLFLVQSMPSPKGGSRSTTPPARRPSSSSGAKAFPSVGEGGKGTGSAGENGLASFSEAVDLFSRMRQREETTRRAVEDTGAREALIKARYAKFSTADCDTHNVAPSDGGASVFDKNALLTELLADTRSNFLKLDQSLSEDYDIASRRLRAAVFSHTSDFLQLFRDVNKASTLVETLKSNVQFTKASISAVSKFSACSARSGIHHSTGAEGGDSTLPAALRLSLLHREKSNALGDVGGQSEKTRTRPSLIAANLSRRQSCRYTMGPFAMPSYGAAGRTCGLAGGGASGYSKDDANDCGSGPGDSRTRVCRRYVRGVRLLSTTRSLNTTSVRLWRSMILSGDRLDGGDATSSRTHLEIQQATTSHSKNAEAVGDDKDSQLLDIALFVDVLRREVMQTIAERRYADTAELLWSAEAEATAKGCLPLLLELEGSLVRAIQQHVKTLPMPLMYSESLHVPLIKLLLRFGCGQCGLKLFFHLHAVWLDSEMEKLQLRHNTHNDALIASDFLVGAVLDVLQRQRNLLCSSVSYEPVGKDKEAVTRSARGVPATGRSGSGGQAVGNSMQQEMPPSSTALLWVHGRLDKLVREVLQPRALSYGIGAEGGDPSRFRRAVVMATEAIRTVRRLDEFGFAGCDTQLLLLLTPSLIYLQNDFSRCTNVRLITTGMAMVGHLLQDVRRMHETNGAAYNVKMCGEVSRRNNSDCRELQQRLKSLPPTSYALLLELLLAPASSSLFRLCRPGSVSNNPHDSGSVASGCDSDGGSCADALTVCNSFERSPSVALLSEQYTFLRYANGCTRVHGLLLTSVLRFVASMTGYDVLPLELTGRQCKQAPEQQINQVECVSFLLSNSLVAESIDVTLHRLFLSFMHAALLQRRTLLAFLLSSEYRGAHVAKPAVTSPRLPFANQRLLSHPWVLGAMQLLLADVLAASVWVAFLSRGGALSQLLLLSNAQTFRVHYLEELRSVLPRIVQGWMVAALCMAHNSSTPRDLVDFASSIICDTEAPVSEKGSHIDDSVDPRDSIAQLLQASAVKEVRVMPFLLALIQRPFEALVQGVEEAPLLCAPLPSRPSPLWCLRERLGNYPMFPLGGNFDKRDEFFLLHWFVQISLNTLAFLQESLLVPCHVTNERWSAAHSAAAEDQQLPQTAPTLPLSGCVSPQEESVIASLAAGGGNYVSAIGLTQFIVFRLLRDVLCRLKTWSAVYGIPMEEIPQSEDILRQQIFFFALFIRFWSPLFVGSANTSLPGERATVSSRNGNIDDAPSMVILQWLTCAEGTGGCGGAQGSGTKDGTDVEALAFPLHPVTQGVPTNSSEAGKWSRRRGSSCSSQILSPKRVGVDNSEGAGSRVKSPNSHDMNATIMKSPNSTCSHGKNGNEYSLLLLEVVESFFNSFHESRAMPAITSRATSSRVEKVMTSLDLTAFVGKADLNDLSDIEEAGAHSGDEDTAEENNGSKSDTHPGSHQQVSSSELTGIQPTKRRGRAMVTLLHMHNMLWHYIAPLK</sequence>
<dbReference type="GO" id="GO:0003677">
    <property type="term" value="F:DNA binding"/>
    <property type="evidence" value="ECO:0007669"/>
    <property type="project" value="InterPro"/>
</dbReference>
<dbReference type="EMBL" id="HE573023">
    <property type="protein sequence ID" value="CCC49195.1"/>
    <property type="molecule type" value="Genomic_DNA"/>
</dbReference>
<dbReference type="GO" id="GO:0005634">
    <property type="term" value="C:nucleus"/>
    <property type="evidence" value="ECO:0007669"/>
    <property type="project" value="InterPro"/>
</dbReference>
<name>G0TYZ2_TRYVY</name>
<dbReference type="GO" id="GO:0042127">
    <property type="term" value="P:regulation of cell population proliferation"/>
    <property type="evidence" value="ECO:0007669"/>
    <property type="project" value="InterPro"/>
</dbReference>
<feature type="compositionally biased region" description="Polar residues" evidence="1">
    <location>
        <begin position="1401"/>
        <end position="1421"/>
    </location>
</feature>
<organism evidence="2">
    <name type="scientific">Trypanosoma vivax (strain Y486)</name>
    <dbReference type="NCBI Taxonomy" id="1055687"/>
    <lineage>
        <taxon>Eukaryota</taxon>
        <taxon>Discoba</taxon>
        <taxon>Euglenozoa</taxon>
        <taxon>Kinetoplastea</taxon>
        <taxon>Metakinetoplastina</taxon>
        <taxon>Trypanosomatida</taxon>
        <taxon>Trypanosomatidae</taxon>
        <taxon>Trypanosoma</taxon>
        <taxon>Duttonella</taxon>
    </lineage>
</organism>
<protein>
    <submittedName>
        <fullName evidence="2">Uncharacterized protein</fullName>
    </submittedName>
</protein>
<dbReference type="VEuPathDB" id="TriTrypDB:TvY486_0705220"/>
<dbReference type="PANTHER" id="PTHR40714">
    <property type="entry name" value="TMF-REGULATED NUCLEAR PROTEIN 1"/>
    <property type="match status" value="1"/>
</dbReference>
<evidence type="ECO:0000313" key="2">
    <source>
        <dbReference type="EMBL" id="CCC49195.1"/>
    </source>
</evidence>
<accession>G0TYZ2</accession>
<proteinExistence type="predicted"/>
<reference evidence="2" key="1">
    <citation type="journal article" date="2012" name="Proc. Natl. Acad. Sci. U.S.A.">
        <title>Antigenic diversity is generated by distinct evolutionary mechanisms in African trypanosome species.</title>
        <authorList>
            <person name="Jackson A.P."/>
            <person name="Berry A."/>
            <person name="Aslett M."/>
            <person name="Allison H.C."/>
            <person name="Burton P."/>
            <person name="Vavrova-Anderson J."/>
            <person name="Brown R."/>
            <person name="Browne H."/>
            <person name="Corton N."/>
            <person name="Hauser H."/>
            <person name="Gamble J."/>
            <person name="Gilderthorp R."/>
            <person name="Marcello L."/>
            <person name="McQuillan J."/>
            <person name="Otto T.D."/>
            <person name="Quail M.A."/>
            <person name="Sanders M.J."/>
            <person name="van Tonder A."/>
            <person name="Ginger M.L."/>
            <person name="Field M.C."/>
            <person name="Barry J.D."/>
            <person name="Hertz-Fowler C."/>
            <person name="Berriman M."/>
        </authorList>
    </citation>
    <scope>NUCLEOTIDE SEQUENCE</scope>
    <source>
        <strain evidence="2">Y486</strain>
    </source>
</reference>
<feature type="region of interest" description="Disordered" evidence="1">
    <location>
        <begin position="1490"/>
        <end position="1529"/>
    </location>
</feature>